<protein>
    <recommendedName>
        <fullName evidence="4">DUF2213 domain-containing protein</fullName>
    </recommendedName>
</protein>
<evidence type="ECO:0000313" key="3">
    <source>
        <dbReference type="Proteomes" id="UP000244173"/>
    </source>
</evidence>
<feature type="region of interest" description="Disordered" evidence="1">
    <location>
        <begin position="205"/>
        <end position="264"/>
    </location>
</feature>
<dbReference type="Pfam" id="PF09979">
    <property type="entry name" value="DUF2213"/>
    <property type="match status" value="1"/>
</dbReference>
<accession>A0A2S0PEF0</accession>
<gene>
    <name evidence="2" type="ORF">DAI18_18195</name>
</gene>
<feature type="compositionally biased region" description="Pro residues" evidence="1">
    <location>
        <begin position="236"/>
        <end position="247"/>
    </location>
</feature>
<evidence type="ECO:0000313" key="2">
    <source>
        <dbReference type="EMBL" id="AVY95758.1"/>
    </source>
</evidence>
<dbReference type="OrthoDB" id="21342at2"/>
<dbReference type="RefSeq" id="WP_107890149.1">
    <property type="nucleotide sequence ID" value="NZ_CP028519.1"/>
</dbReference>
<dbReference type="KEGG" id="maer:DAI18_18195"/>
<sequence length="385" mass="41345">MKLTAFDFQPSTASQRRKTPQGYLVVPALFARTGIQDYDGTEVGETPGQTYRVDRPESEVFAPESIASFEGMPIAVGHPDDGVTADTWRELAVGMVRDVHREGEFLAGEIWICDAEAIRQVEVYGIEELSGGYACELIPGTGEADFIQTQIRGNHIALVPRGRCGGECRLGDQDNRSSKTMKKTNLLDALLGALGIDKPTEQQKAAAKLALTARDEDPANPTDEDDPNTPTDEDTPPNPPNPVPPQNKPDAPTDEGDPNKPADEDPAQQIAALQQALAAANAKIAELTQAATDTAETQTVASDAARVVPGIQVTAKDSARSIREKVILHKGIENKDGLRRMSDCEVKALYQLAKYQDGTGLGKALLGDSEKAPAVNYNQLYGGKQ</sequence>
<name>A0A2S0PEF0_9NEIS</name>
<feature type="compositionally biased region" description="Acidic residues" evidence="1">
    <location>
        <begin position="222"/>
        <end position="235"/>
    </location>
</feature>
<evidence type="ECO:0000256" key="1">
    <source>
        <dbReference type="SAM" id="MobiDB-lite"/>
    </source>
</evidence>
<dbReference type="EMBL" id="CP028519">
    <property type="protein sequence ID" value="AVY95758.1"/>
    <property type="molecule type" value="Genomic_DNA"/>
</dbReference>
<dbReference type="PIRSF" id="PIRSF029215">
    <property type="entry name" value="UCP029215"/>
    <property type="match status" value="1"/>
</dbReference>
<reference evidence="2 3" key="1">
    <citation type="submission" date="2018-04" db="EMBL/GenBank/DDBJ databases">
        <title>Denitrifier Microvirgula.</title>
        <authorList>
            <person name="Anderson E."/>
            <person name="Jang J."/>
            <person name="Ishii S."/>
        </authorList>
    </citation>
    <scope>NUCLEOTIDE SEQUENCE [LARGE SCALE GENOMIC DNA]</scope>
    <source>
        <strain evidence="2 3">BE2.4</strain>
    </source>
</reference>
<evidence type="ECO:0008006" key="4">
    <source>
        <dbReference type="Google" id="ProtNLM"/>
    </source>
</evidence>
<dbReference type="AlphaFoldDB" id="A0A2S0PEF0"/>
<dbReference type="InterPro" id="IPR016913">
    <property type="entry name" value="UCP029215"/>
</dbReference>
<keyword evidence="3" id="KW-1185">Reference proteome</keyword>
<proteinExistence type="predicted"/>
<dbReference type="Proteomes" id="UP000244173">
    <property type="component" value="Chromosome"/>
</dbReference>
<organism evidence="2 3">
    <name type="scientific">Microvirgula aerodenitrificans</name>
    <dbReference type="NCBI Taxonomy" id="57480"/>
    <lineage>
        <taxon>Bacteria</taxon>
        <taxon>Pseudomonadati</taxon>
        <taxon>Pseudomonadota</taxon>
        <taxon>Betaproteobacteria</taxon>
        <taxon>Neisseriales</taxon>
        <taxon>Aquaspirillaceae</taxon>
        <taxon>Microvirgula</taxon>
    </lineage>
</organism>